<protein>
    <submittedName>
        <fullName evidence="1">Uncharacterized protein</fullName>
    </submittedName>
</protein>
<organism evidence="1 2">
    <name type="scientific">Vermiconidia calcicola</name>
    <dbReference type="NCBI Taxonomy" id="1690605"/>
    <lineage>
        <taxon>Eukaryota</taxon>
        <taxon>Fungi</taxon>
        <taxon>Dikarya</taxon>
        <taxon>Ascomycota</taxon>
        <taxon>Pezizomycotina</taxon>
        <taxon>Dothideomycetes</taxon>
        <taxon>Dothideomycetidae</taxon>
        <taxon>Mycosphaerellales</taxon>
        <taxon>Extremaceae</taxon>
        <taxon>Vermiconidia</taxon>
    </lineage>
</organism>
<dbReference type="EMBL" id="JAUTXU010000256">
    <property type="protein sequence ID" value="KAK3691818.1"/>
    <property type="molecule type" value="Genomic_DNA"/>
</dbReference>
<keyword evidence="2" id="KW-1185">Reference proteome</keyword>
<evidence type="ECO:0000313" key="1">
    <source>
        <dbReference type="EMBL" id="KAK3691818.1"/>
    </source>
</evidence>
<gene>
    <name evidence="1" type="ORF">LTR37_018417</name>
</gene>
<name>A0ACC3MH78_9PEZI</name>
<comment type="caution">
    <text evidence="1">The sequence shown here is derived from an EMBL/GenBank/DDBJ whole genome shotgun (WGS) entry which is preliminary data.</text>
</comment>
<sequence length="522" mass="57060">MFGYSSELYAIPTKDCTVELTQRPQKFKSQSADNNELLIVVYSGHGRCDEQDVPRKLKWTPTSSGSPIIEWNDIRNNILFSGEKDTLLILDCCYAEAAYKAVYTARKDILAACAGNFTTPGPGPGSFTDLLMKAAGSFSSLFTVQALLEKIRALRPTKDPCYWFLPAQPTHEIYLTPVTSSGPPVTGKLPCTALKPLEAVVVQTRERHEMQLTDPSTGFGVLVRTGPVETITDRTLFSRGMRAYQMLSPSPRSVSVRGFERQQSDFFKKGKAFIIPWPDPAVDSIEAPVMKSQSAAAPKQRSFVVVHEGSKYCTAVPVVSYGGHGVATPGVRKSHHGIIYTGQSVPRIRSLEAPARGEAGMLPHAVRCLPSDRATQLDPMSRIDYGSAYTIDHKIPTRAFGQVIEESLSHLLSQFYSVHVVQGTAGVGAASTAVQSYAPSFASSGSEQRVQRTSSSGQESLQLQQYAAAAIQRLMDNGTSREDAIRQVREALARHPVYGTPRQQDDDDDESSEDDEDSDEEA</sequence>
<evidence type="ECO:0000313" key="2">
    <source>
        <dbReference type="Proteomes" id="UP001281147"/>
    </source>
</evidence>
<accession>A0ACC3MH78</accession>
<dbReference type="Proteomes" id="UP001281147">
    <property type="component" value="Unassembled WGS sequence"/>
</dbReference>
<proteinExistence type="predicted"/>
<reference evidence="1" key="1">
    <citation type="submission" date="2023-07" db="EMBL/GenBank/DDBJ databases">
        <title>Black Yeasts Isolated from many extreme environments.</title>
        <authorList>
            <person name="Coleine C."/>
            <person name="Stajich J.E."/>
            <person name="Selbmann L."/>
        </authorList>
    </citation>
    <scope>NUCLEOTIDE SEQUENCE</scope>
    <source>
        <strain evidence="1">CCFEE 5714</strain>
    </source>
</reference>